<reference evidence="3" key="1">
    <citation type="journal article" date="2019" name="Int. J. Syst. Evol. Microbiol.">
        <title>The Global Catalogue of Microorganisms (GCM) 10K type strain sequencing project: providing services to taxonomists for standard genome sequencing and annotation.</title>
        <authorList>
            <consortium name="The Broad Institute Genomics Platform"/>
            <consortium name="The Broad Institute Genome Sequencing Center for Infectious Disease"/>
            <person name="Wu L."/>
            <person name="Ma J."/>
        </authorList>
    </citation>
    <scope>NUCLEOTIDE SEQUENCE [LARGE SCALE GENOMIC DNA]</scope>
    <source>
        <strain evidence="3">KCTC 52366</strain>
    </source>
</reference>
<dbReference type="EMBL" id="JBHRTB010000010">
    <property type="protein sequence ID" value="MFC3142905.1"/>
    <property type="molecule type" value="Genomic_DNA"/>
</dbReference>
<accession>A0ABV7GN77</accession>
<feature type="transmembrane region" description="Helical" evidence="1">
    <location>
        <begin position="276"/>
        <end position="294"/>
    </location>
</feature>
<feature type="transmembrane region" description="Helical" evidence="1">
    <location>
        <begin position="21"/>
        <end position="42"/>
    </location>
</feature>
<feature type="transmembrane region" description="Helical" evidence="1">
    <location>
        <begin position="128"/>
        <end position="148"/>
    </location>
</feature>
<evidence type="ECO:0000313" key="2">
    <source>
        <dbReference type="EMBL" id="MFC3142905.1"/>
    </source>
</evidence>
<comment type="caution">
    <text evidence="2">The sequence shown here is derived from an EMBL/GenBank/DDBJ whole genome shotgun (WGS) entry which is preliminary data.</text>
</comment>
<name>A0ABV7GN77_9RHOB</name>
<organism evidence="2 3">
    <name type="scientific">Psychromarinibacter halotolerans</name>
    <dbReference type="NCBI Taxonomy" id="1775175"/>
    <lineage>
        <taxon>Bacteria</taxon>
        <taxon>Pseudomonadati</taxon>
        <taxon>Pseudomonadota</taxon>
        <taxon>Alphaproteobacteria</taxon>
        <taxon>Rhodobacterales</taxon>
        <taxon>Paracoccaceae</taxon>
        <taxon>Psychromarinibacter</taxon>
    </lineage>
</organism>
<keyword evidence="1" id="KW-0812">Transmembrane</keyword>
<dbReference type="Proteomes" id="UP001595632">
    <property type="component" value="Unassembled WGS sequence"/>
</dbReference>
<feature type="transmembrane region" description="Helical" evidence="1">
    <location>
        <begin position="179"/>
        <end position="207"/>
    </location>
</feature>
<sequence length="532" mass="56462">MTRSAATDAGTGPGTALRLPLLAVVAAVLAHLVLQVAAWSIAGGVFDYPLDDPYIHLAIAEQIAGGGYGVNDGEIAAAASSPVYPLLLTPFSESPLQRYLPLFWNVVGLMAAAALWGRILWQAGYRGVFGIALAVAGPVALNMAGLAFTGMEHMLHTAASLAIILGLLILADRNRITPFLIAGILFAPLLRFEGLALAVAAAFAVLLAGRVRAGLGLGLIAVLPVAGFCALLWSMGLDPLPSSVRFKMTAGEVVGGGPLAYFRFKLHTALTSPPGQILLLSMLLAFVLALWPGVRTSRRRLILPVVILAGMGHVLLGKFGWLDRYEIYILATLAAGLLAAAASAQGRLAGAVAAVPIALAAIYYLPTAVREYPYAPRAIHVQQGQMARFAKDVLNEPVAVNDIGYVAWQNPNYVLDLWGLANAEIMRILEARENRPGWAGAQAEQAGVHFAMLYSGVWFSDEEMGEGWRRVGVLTTDVHAFYLGNTEVVFWLNEAAVPDPDAYLAKLRDWAGGLPDGARFSFANAPEEEPAA</sequence>
<feature type="transmembrane region" description="Helical" evidence="1">
    <location>
        <begin position="327"/>
        <end position="343"/>
    </location>
</feature>
<gene>
    <name evidence="2" type="ORF">ACFOGP_09305</name>
</gene>
<evidence type="ECO:0000256" key="1">
    <source>
        <dbReference type="SAM" id="Phobius"/>
    </source>
</evidence>
<dbReference type="RefSeq" id="WP_275632886.1">
    <property type="nucleotide sequence ID" value="NZ_JARGYD010000004.1"/>
</dbReference>
<protein>
    <recommendedName>
        <fullName evidence="4">Glycosyltransferase RgtA/B/C/D-like domain-containing protein</fullName>
    </recommendedName>
</protein>
<keyword evidence="1" id="KW-0472">Membrane</keyword>
<evidence type="ECO:0008006" key="4">
    <source>
        <dbReference type="Google" id="ProtNLM"/>
    </source>
</evidence>
<feature type="transmembrane region" description="Helical" evidence="1">
    <location>
        <begin position="154"/>
        <end position="172"/>
    </location>
</feature>
<feature type="transmembrane region" description="Helical" evidence="1">
    <location>
        <begin position="213"/>
        <end position="234"/>
    </location>
</feature>
<keyword evidence="3" id="KW-1185">Reference proteome</keyword>
<feature type="transmembrane region" description="Helical" evidence="1">
    <location>
        <begin position="102"/>
        <end position="121"/>
    </location>
</feature>
<keyword evidence="1" id="KW-1133">Transmembrane helix</keyword>
<proteinExistence type="predicted"/>
<feature type="transmembrane region" description="Helical" evidence="1">
    <location>
        <begin position="301"/>
        <end position="321"/>
    </location>
</feature>
<evidence type="ECO:0000313" key="3">
    <source>
        <dbReference type="Proteomes" id="UP001595632"/>
    </source>
</evidence>
<feature type="transmembrane region" description="Helical" evidence="1">
    <location>
        <begin position="348"/>
        <end position="366"/>
    </location>
</feature>